<keyword evidence="4 5" id="KW-0131">Cell cycle</keyword>
<dbReference type="InterPro" id="IPR036268">
    <property type="entry name" value="ZapD_sf"/>
</dbReference>
<reference evidence="6 7" key="1">
    <citation type="submission" date="2016-11" db="EMBL/GenBank/DDBJ databases">
        <authorList>
            <person name="Jaros S."/>
            <person name="Januszkiewicz K."/>
            <person name="Wedrychowicz H."/>
        </authorList>
    </citation>
    <scope>NUCLEOTIDE SEQUENCE [LARGE SCALE GENOMIC DNA]</scope>
    <source>
        <strain evidence="6 7">DSM 16917</strain>
    </source>
</reference>
<evidence type="ECO:0000256" key="5">
    <source>
        <dbReference type="HAMAP-Rule" id="MF_01092"/>
    </source>
</evidence>
<dbReference type="GO" id="GO:0032153">
    <property type="term" value="C:cell division site"/>
    <property type="evidence" value="ECO:0007669"/>
    <property type="project" value="TreeGrafter"/>
</dbReference>
<dbReference type="PANTHER" id="PTHR39455:SF1">
    <property type="entry name" value="CELL DIVISION PROTEIN ZAPD"/>
    <property type="match status" value="1"/>
</dbReference>
<keyword evidence="1 5" id="KW-0963">Cytoplasm</keyword>
<dbReference type="RefSeq" id="WP_067661619.1">
    <property type="nucleotide sequence ID" value="NZ_FQXG01000005.1"/>
</dbReference>
<comment type="subunit">
    <text evidence="5">Interacts with FtsZ.</text>
</comment>
<dbReference type="STRING" id="299255.SAMN02745129_3493"/>
<keyword evidence="3 5" id="KW-0717">Septation</keyword>
<evidence type="ECO:0000313" key="7">
    <source>
        <dbReference type="Proteomes" id="UP000184268"/>
    </source>
</evidence>
<proteinExistence type="inferred from homology"/>
<protein>
    <recommendedName>
        <fullName evidence="5">Cell division protein ZapD</fullName>
    </recommendedName>
    <alternativeName>
        <fullName evidence="5">Z ring-associated protein D</fullName>
    </alternativeName>
</protein>
<evidence type="ECO:0000313" key="6">
    <source>
        <dbReference type="EMBL" id="SHH98461.1"/>
    </source>
</evidence>
<evidence type="ECO:0000256" key="1">
    <source>
        <dbReference type="ARBA" id="ARBA00022490"/>
    </source>
</evidence>
<dbReference type="InterPro" id="IPR009777">
    <property type="entry name" value="ZapD"/>
</dbReference>
<name>A0A1M5XF89_9GAMM</name>
<dbReference type="Gene3D" id="2.60.440.10">
    <property type="entry name" value="YacF-like domains"/>
    <property type="match status" value="1"/>
</dbReference>
<dbReference type="SUPFAM" id="SSF160950">
    <property type="entry name" value="YacF-like"/>
    <property type="match status" value="1"/>
</dbReference>
<dbReference type="GO" id="GO:0000917">
    <property type="term" value="P:division septum assembly"/>
    <property type="evidence" value="ECO:0007669"/>
    <property type="project" value="UniProtKB-KW"/>
</dbReference>
<keyword evidence="7" id="KW-1185">Reference proteome</keyword>
<dbReference type="Gene3D" id="1.10.3900.10">
    <property type="entry name" value="YacF-like"/>
    <property type="match status" value="1"/>
</dbReference>
<organism evidence="6 7">
    <name type="scientific">Ferrimonas marina</name>
    <dbReference type="NCBI Taxonomy" id="299255"/>
    <lineage>
        <taxon>Bacteria</taxon>
        <taxon>Pseudomonadati</taxon>
        <taxon>Pseudomonadota</taxon>
        <taxon>Gammaproteobacteria</taxon>
        <taxon>Alteromonadales</taxon>
        <taxon>Ferrimonadaceae</taxon>
        <taxon>Ferrimonas</taxon>
    </lineage>
</organism>
<comment type="similarity">
    <text evidence="5">Belongs to the ZapD family.</text>
</comment>
<keyword evidence="2 5" id="KW-0132">Cell division</keyword>
<sequence length="249" mass="28675">MSLTFEQPLNEKIRNYLRIETVAGEVKAHATLSHPGAEMAYFRTLFELAELLERADLRSDLLKDLERQLTQIELWRPLPSVDHAQLDLFEQQLQNLQRRLQAQTRPTQVLKNDRFLSALRQRMTIPGGYGNFDLPQLHFWLAQDSDTKAKQSQAWLATLAPVLDSVALSLKLLRQTGRWQEQLAIRGSYQASSEQGLDLLQVRVKQEYGVYPTISAHRHRFTIHLINHETGKADSRNLPIQLCLSLESK</sequence>
<evidence type="ECO:0000256" key="3">
    <source>
        <dbReference type="ARBA" id="ARBA00023210"/>
    </source>
</evidence>
<dbReference type="GO" id="GO:0043093">
    <property type="term" value="P:FtsZ-dependent cytokinesis"/>
    <property type="evidence" value="ECO:0007669"/>
    <property type="project" value="UniProtKB-UniRule"/>
</dbReference>
<evidence type="ECO:0000256" key="2">
    <source>
        <dbReference type="ARBA" id="ARBA00022618"/>
    </source>
</evidence>
<dbReference type="Pfam" id="PF07072">
    <property type="entry name" value="ZapD"/>
    <property type="match status" value="1"/>
</dbReference>
<dbReference type="InterPro" id="IPR027462">
    <property type="entry name" value="ZapD_C"/>
</dbReference>
<dbReference type="OrthoDB" id="5294622at2"/>
<evidence type="ECO:0000256" key="4">
    <source>
        <dbReference type="ARBA" id="ARBA00023306"/>
    </source>
</evidence>
<dbReference type="HAMAP" id="MF_01092">
    <property type="entry name" value="ZapD"/>
    <property type="match status" value="1"/>
</dbReference>
<dbReference type="EMBL" id="FQXG01000005">
    <property type="protein sequence ID" value="SHH98461.1"/>
    <property type="molecule type" value="Genomic_DNA"/>
</dbReference>
<comment type="subcellular location">
    <subcellularLocation>
        <location evidence="5">Cytoplasm</location>
    </subcellularLocation>
    <text evidence="5">Localizes to mid-cell in an FtsZ-dependent manner.</text>
</comment>
<gene>
    <name evidence="5" type="primary">zapD</name>
    <name evidence="6" type="ORF">SAMN02745129_3493</name>
</gene>
<dbReference type="PANTHER" id="PTHR39455">
    <property type="entry name" value="CELL DIVISION PROTEIN ZAPD"/>
    <property type="match status" value="1"/>
</dbReference>
<dbReference type="GO" id="GO:0005737">
    <property type="term" value="C:cytoplasm"/>
    <property type="evidence" value="ECO:0007669"/>
    <property type="project" value="UniProtKB-SubCell"/>
</dbReference>
<accession>A0A1M5XF89</accession>
<dbReference type="Proteomes" id="UP000184268">
    <property type="component" value="Unassembled WGS sequence"/>
</dbReference>
<comment type="function">
    <text evidence="5">Cell division factor that enhances FtsZ-ring assembly. Directly interacts with FtsZ and promotes bundling of FtsZ protofilaments, with a reduction in FtsZ GTPase activity.</text>
</comment>
<dbReference type="AlphaFoldDB" id="A0A1M5XF89"/>